<accession>A0A9D4M7H7</accession>
<gene>
    <name evidence="2" type="ORF">DPMN_032881</name>
</gene>
<feature type="region of interest" description="Disordered" evidence="1">
    <location>
        <begin position="27"/>
        <end position="75"/>
    </location>
</feature>
<comment type="caution">
    <text evidence="2">The sequence shown here is derived from an EMBL/GenBank/DDBJ whole genome shotgun (WGS) entry which is preliminary data.</text>
</comment>
<reference evidence="2" key="1">
    <citation type="journal article" date="2019" name="bioRxiv">
        <title>The Genome of the Zebra Mussel, Dreissena polymorpha: A Resource for Invasive Species Research.</title>
        <authorList>
            <person name="McCartney M.A."/>
            <person name="Auch B."/>
            <person name="Kono T."/>
            <person name="Mallez S."/>
            <person name="Zhang Y."/>
            <person name="Obille A."/>
            <person name="Becker A."/>
            <person name="Abrahante J.E."/>
            <person name="Garbe J."/>
            <person name="Badalamenti J.P."/>
            <person name="Herman A."/>
            <person name="Mangelson H."/>
            <person name="Liachko I."/>
            <person name="Sullivan S."/>
            <person name="Sone E.D."/>
            <person name="Koren S."/>
            <person name="Silverstein K.A.T."/>
            <person name="Beckman K.B."/>
            <person name="Gohl D.M."/>
        </authorList>
    </citation>
    <scope>NUCLEOTIDE SEQUENCE</scope>
    <source>
        <strain evidence="2">Duluth1</strain>
        <tissue evidence="2">Whole animal</tissue>
    </source>
</reference>
<evidence type="ECO:0000313" key="3">
    <source>
        <dbReference type="Proteomes" id="UP000828390"/>
    </source>
</evidence>
<protein>
    <submittedName>
        <fullName evidence="2">Uncharacterized protein</fullName>
    </submittedName>
</protein>
<name>A0A9D4M7H7_DREPO</name>
<sequence>MLQNDAQLSCLRLHQTSPSKLISFLSQTKRSLLERERGREERRGERSREREEQRERGEERDEERERERAERRERE</sequence>
<keyword evidence="3" id="KW-1185">Reference proteome</keyword>
<feature type="compositionally biased region" description="Basic and acidic residues" evidence="1">
    <location>
        <begin position="31"/>
        <end position="75"/>
    </location>
</feature>
<dbReference type="EMBL" id="JAIWYP010000002">
    <property type="protein sequence ID" value="KAH3869711.1"/>
    <property type="molecule type" value="Genomic_DNA"/>
</dbReference>
<evidence type="ECO:0000313" key="2">
    <source>
        <dbReference type="EMBL" id="KAH3869711.1"/>
    </source>
</evidence>
<dbReference type="AlphaFoldDB" id="A0A9D4M7H7"/>
<dbReference type="Proteomes" id="UP000828390">
    <property type="component" value="Unassembled WGS sequence"/>
</dbReference>
<proteinExistence type="predicted"/>
<evidence type="ECO:0000256" key="1">
    <source>
        <dbReference type="SAM" id="MobiDB-lite"/>
    </source>
</evidence>
<reference evidence="2" key="2">
    <citation type="submission" date="2020-11" db="EMBL/GenBank/DDBJ databases">
        <authorList>
            <person name="McCartney M.A."/>
            <person name="Auch B."/>
            <person name="Kono T."/>
            <person name="Mallez S."/>
            <person name="Becker A."/>
            <person name="Gohl D.M."/>
            <person name="Silverstein K.A.T."/>
            <person name="Koren S."/>
            <person name="Bechman K.B."/>
            <person name="Herman A."/>
            <person name="Abrahante J.E."/>
            <person name="Garbe J."/>
        </authorList>
    </citation>
    <scope>NUCLEOTIDE SEQUENCE</scope>
    <source>
        <strain evidence="2">Duluth1</strain>
        <tissue evidence="2">Whole animal</tissue>
    </source>
</reference>
<organism evidence="2 3">
    <name type="scientific">Dreissena polymorpha</name>
    <name type="common">Zebra mussel</name>
    <name type="synonym">Mytilus polymorpha</name>
    <dbReference type="NCBI Taxonomy" id="45954"/>
    <lineage>
        <taxon>Eukaryota</taxon>
        <taxon>Metazoa</taxon>
        <taxon>Spiralia</taxon>
        <taxon>Lophotrochozoa</taxon>
        <taxon>Mollusca</taxon>
        <taxon>Bivalvia</taxon>
        <taxon>Autobranchia</taxon>
        <taxon>Heteroconchia</taxon>
        <taxon>Euheterodonta</taxon>
        <taxon>Imparidentia</taxon>
        <taxon>Neoheterodontei</taxon>
        <taxon>Myida</taxon>
        <taxon>Dreissenoidea</taxon>
        <taxon>Dreissenidae</taxon>
        <taxon>Dreissena</taxon>
    </lineage>
</organism>